<dbReference type="Pfam" id="PF06381">
    <property type="entry name" value="Phage_portal_3"/>
    <property type="match status" value="1"/>
</dbReference>
<feature type="compositionally biased region" description="Acidic residues" evidence="1">
    <location>
        <begin position="513"/>
        <end position="530"/>
    </location>
</feature>
<name>A0A5E5BEQ8_9BURK</name>
<organism evidence="3 4">
    <name type="scientific">Pandoraea sputorum</name>
    <dbReference type="NCBI Taxonomy" id="93222"/>
    <lineage>
        <taxon>Bacteria</taxon>
        <taxon>Pseudomonadati</taxon>
        <taxon>Pseudomonadota</taxon>
        <taxon>Betaproteobacteria</taxon>
        <taxon>Burkholderiales</taxon>
        <taxon>Burkholderiaceae</taxon>
        <taxon>Pandoraea</taxon>
    </lineage>
</organism>
<dbReference type="EMBL" id="CABPSR010000011">
    <property type="protein sequence ID" value="VVE82860.1"/>
    <property type="molecule type" value="Genomic_DNA"/>
</dbReference>
<dbReference type="Proteomes" id="UP000335538">
    <property type="component" value="Unassembled WGS sequence"/>
</dbReference>
<dbReference type="AlphaFoldDB" id="A0A5E5BEQ8"/>
<sequence>MATTTKNVAAVPTTPEKKSGLNIRPDAAQNLLAIAKMHIAADGSIQKPEEAARAKFAPYQPAPGVIPDSVMKNHPNREGGQAQIAMDGVCNGMAHVIGNFRSSQAVNGSEFVGYGVLALLEQHPLIRAPIEARADEMAREFVELFSTEQEALEDDPDRKDEIKDRIRQIQEEMDRLHVKKRFRDAEAKTGYAGGCMLYIDMGNDPDDEAELKTPLVMDKAKLQKDGKPRIKALKLIEPINVYPAPYNADNPLKDNFYRPESWYVMGKETHSTRLLHFADNIPPVLLKPAYNFFGIPLAQMMIDYVDKFDTARVAAADLVDKFSQNIIKTDMSQILSGGGVEHGQQLAYRAMMFSQQKHNRSLLTIDNEKEDFVQVNTPLSGVADIVFQAMQFLAGVARTPVTKYFGLSPTGLSATGEFDMRNWYDFCAGKQESNWADNLAKVLDIIMIGLWGEVDPAIKSRFLSLYKPDPEQTARVNKLNAETGDILIANGTIGREEERQRVGSDPASGYDALDTDALPDEVPTDEDDPDANVTGTGGEEEDDDTSTGADK</sequence>
<evidence type="ECO:0000256" key="1">
    <source>
        <dbReference type="SAM" id="MobiDB-lite"/>
    </source>
</evidence>
<dbReference type="RefSeq" id="WP_150810484.1">
    <property type="nucleotide sequence ID" value="NZ_CABPSR010000011.1"/>
</dbReference>
<proteinExistence type="predicted"/>
<dbReference type="InterPro" id="IPR024459">
    <property type="entry name" value="Acb1-like_N"/>
</dbReference>
<evidence type="ECO:0000313" key="4">
    <source>
        <dbReference type="Proteomes" id="UP000335538"/>
    </source>
</evidence>
<accession>A0A5E5BEQ8</accession>
<evidence type="ECO:0000313" key="3">
    <source>
        <dbReference type="EMBL" id="VVE82860.1"/>
    </source>
</evidence>
<evidence type="ECO:0000259" key="2">
    <source>
        <dbReference type="Pfam" id="PF06381"/>
    </source>
</evidence>
<feature type="region of interest" description="Disordered" evidence="1">
    <location>
        <begin position="1"/>
        <end position="20"/>
    </location>
</feature>
<feature type="region of interest" description="Disordered" evidence="1">
    <location>
        <begin position="490"/>
        <end position="551"/>
    </location>
</feature>
<reference evidence="3 4" key="1">
    <citation type="submission" date="2019-08" db="EMBL/GenBank/DDBJ databases">
        <authorList>
            <person name="Peeters C."/>
        </authorList>
    </citation>
    <scope>NUCLEOTIDE SEQUENCE [LARGE SCALE GENOMIC DNA]</scope>
    <source>
        <strain evidence="3 4">LMG 31121</strain>
    </source>
</reference>
<feature type="domain" description="Anti-CBASS protein Acb1-like N-terminal" evidence="2">
    <location>
        <begin position="116"/>
        <end position="483"/>
    </location>
</feature>
<gene>
    <name evidence="3" type="ORF">PSP31121_04004</name>
</gene>
<protein>
    <submittedName>
        <fullName evidence="3">HI1409 family phage-associated protein</fullName>
    </submittedName>
</protein>